<comment type="caution">
    <text evidence="1">The sequence shown here is derived from an EMBL/GenBank/DDBJ whole genome shotgun (WGS) entry which is preliminary data.</text>
</comment>
<name>A0AAV5KZQ9_9ROSI</name>
<dbReference type="Proteomes" id="UP001054252">
    <property type="component" value="Unassembled WGS sequence"/>
</dbReference>
<proteinExistence type="predicted"/>
<dbReference type="EMBL" id="BPVZ01000087">
    <property type="protein sequence ID" value="GKV30475.1"/>
    <property type="molecule type" value="Genomic_DNA"/>
</dbReference>
<accession>A0AAV5KZQ9</accession>
<gene>
    <name evidence="1" type="ORF">SLEP1_g39279</name>
</gene>
<protein>
    <submittedName>
        <fullName evidence="1">Uncharacterized protein</fullName>
    </submittedName>
</protein>
<organism evidence="1 2">
    <name type="scientific">Rubroshorea leprosula</name>
    <dbReference type="NCBI Taxonomy" id="152421"/>
    <lineage>
        <taxon>Eukaryota</taxon>
        <taxon>Viridiplantae</taxon>
        <taxon>Streptophyta</taxon>
        <taxon>Embryophyta</taxon>
        <taxon>Tracheophyta</taxon>
        <taxon>Spermatophyta</taxon>
        <taxon>Magnoliopsida</taxon>
        <taxon>eudicotyledons</taxon>
        <taxon>Gunneridae</taxon>
        <taxon>Pentapetalae</taxon>
        <taxon>rosids</taxon>
        <taxon>malvids</taxon>
        <taxon>Malvales</taxon>
        <taxon>Dipterocarpaceae</taxon>
        <taxon>Rubroshorea</taxon>
    </lineage>
</organism>
<dbReference type="AlphaFoldDB" id="A0AAV5KZQ9"/>
<evidence type="ECO:0000313" key="1">
    <source>
        <dbReference type="EMBL" id="GKV30475.1"/>
    </source>
</evidence>
<dbReference type="SUPFAM" id="SSF52047">
    <property type="entry name" value="RNI-like"/>
    <property type="match status" value="1"/>
</dbReference>
<evidence type="ECO:0000313" key="2">
    <source>
        <dbReference type="Proteomes" id="UP001054252"/>
    </source>
</evidence>
<dbReference type="Gene3D" id="3.80.10.10">
    <property type="entry name" value="Ribonuclease Inhibitor"/>
    <property type="match status" value="1"/>
</dbReference>
<dbReference type="InterPro" id="IPR032675">
    <property type="entry name" value="LRR_dom_sf"/>
</dbReference>
<reference evidence="1 2" key="1">
    <citation type="journal article" date="2021" name="Commun. Biol.">
        <title>The genome of Shorea leprosula (Dipterocarpaceae) highlights the ecological relevance of drought in aseasonal tropical rainforests.</title>
        <authorList>
            <person name="Ng K.K.S."/>
            <person name="Kobayashi M.J."/>
            <person name="Fawcett J.A."/>
            <person name="Hatakeyama M."/>
            <person name="Paape T."/>
            <person name="Ng C.H."/>
            <person name="Ang C.C."/>
            <person name="Tnah L.H."/>
            <person name="Lee C.T."/>
            <person name="Nishiyama T."/>
            <person name="Sese J."/>
            <person name="O'Brien M.J."/>
            <person name="Copetti D."/>
            <person name="Mohd Noor M.I."/>
            <person name="Ong R.C."/>
            <person name="Putra M."/>
            <person name="Sireger I.Z."/>
            <person name="Indrioko S."/>
            <person name="Kosugi Y."/>
            <person name="Izuno A."/>
            <person name="Isagi Y."/>
            <person name="Lee S.L."/>
            <person name="Shimizu K.K."/>
        </authorList>
    </citation>
    <scope>NUCLEOTIDE SEQUENCE [LARGE SCALE GENOMIC DNA]</scope>
    <source>
        <strain evidence="1">214</strain>
    </source>
</reference>
<sequence>MEEWEEWDYESRGEEDITIMPRLSSLTIRYCRKLKMLPDYILQSTTLQELSIIGCPIISKCCKEDYQSFIDRIPHSDVRPEVDSFRSCVHGGRMMDRPGSWRPH</sequence>
<keyword evidence="2" id="KW-1185">Reference proteome</keyword>